<dbReference type="VEuPathDB" id="FungiDB:BDEG_27854"/>
<reference evidence="4 5" key="1">
    <citation type="submission" date="2006-10" db="EMBL/GenBank/DDBJ databases">
        <title>The Genome Sequence of Batrachochytrium dendrobatidis JEL423.</title>
        <authorList>
            <consortium name="The Broad Institute Genome Sequencing Platform"/>
            <person name="Birren B."/>
            <person name="Lander E."/>
            <person name="Galagan J."/>
            <person name="Cuomo C."/>
            <person name="Devon K."/>
            <person name="Jaffe D."/>
            <person name="Butler J."/>
            <person name="Alvarez P."/>
            <person name="Gnerre S."/>
            <person name="Grabherr M."/>
            <person name="Kleber M."/>
            <person name="Mauceli E."/>
            <person name="Brockman W."/>
            <person name="Young S."/>
            <person name="LaButti K."/>
            <person name="Sykes S."/>
            <person name="DeCaprio D."/>
            <person name="Crawford M."/>
            <person name="Koehrsen M."/>
            <person name="Engels R."/>
            <person name="Montgomery P."/>
            <person name="Pearson M."/>
            <person name="Howarth C."/>
            <person name="Larson L."/>
            <person name="White J."/>
            <person name="O'Leary S."/>
            <person name="Kodira C."/>
            <person name="Zeng Q."/>
            <person name="Yandava C."/>
            <person name="Alvarado L."/>
            <person name="Longcore J."/>
            <person name="James T."/>
        </authorList>
    </citation>
    <scope>NUCLEOTIDE SEQUENCE [LARGE SCALE GENOMIC DNA]</scope>
    <source>
        <strain evidence="4 5">JEL423</strain>
    </source>
</reference>
<organism evidence="4 5">
    <name type="scientific">Batrachochytrium dendrobatidis (strain JEL423)</name>
    <dbReference type="NCBI Taxonomy" id="403673"/>
    <lineage>
        <taxon>Eukaryota</taxon>
        <taxon>Fungi</taxon>
        <taxon>Fungi incertae sedis</taxon>
        <taxon>Chytridiomycota</taxon>
        <taxon>Chytridiomycota incertae sedis</taxon>
        <taxon>Chytridiomycetes</taxon>
        <taxon>Rhizophydiales</taxon>
        <taxon>Rhizophydiales incertae sedis</taxon>
        <taxon>Batrachochytrium</taxon>
    </lineage>
</organism>
<evidence type="ECO:0000256" key="3">
    <source>
        <dbReference type="SAM" id="SignalP"/>
    </source>
</evidence>
<protein>
    <submittedName>
        <fullName evidence="4">Uncharacterized protein</fullName>
    </submittedName>
</protein>
<dbReference type="EMBL" id="DS022313">
    <property type="protein sequence ID" value="OAJ44644.1"/>
    <property type="molecule type" value="Genomic_DNA"/>
</dbReference>
<keyword evidence="1" id="KW-0175">Coiled coil</keyword>
<dbReference type="AlphaFoldDB" id="A0A177WYB6"/>
<sequence>MKLAVTVLSSILLACSVTTANPVNPSATTSTDASTSTVSSLGDGYFFYKSIFSVGNKCLIKKYLQKKETHERARRVYDLLKKETEVQEKRVAMLNERYHKLIQKSKQGNGNLGYKDSLEKFQLELEKQSHKLDKLKDKHLKHSALCDKLFSKLWNVQSAIVHTFFKETPNIPTVATRIRLLESNPEIAAYISKLQNEMLKESPMVSCSRVMRRPRKCKMARQGYKNIPSCSEFVEDPDTQYPPLDEIPTLRLTRSTSKTLSSSQAESSSFGNRFGSFLGRSRSKKST</sequence>
<evidence type="ECO:0000313" key="5">
    <source>
        <dbReference type="Proteomes" id="UP000077115"/>
    </source>
</evidence>
<feature type="chain" id="PRO_5008078011" evidence="3">
    <location>
        <begin position="21"/>
        <end position="287"/>
    </location>
</feature>
<feature type="compositionally biased region" description="Low complexity" evidence="2">
    <location>
        <begin position="249"/>
        <end position="269"/>
    </location>
</feature>
<evidence type="ECO:0000256" key="2">
    <source>
        <dbReference type="SAM" id="MobiDB-lite"/>
    </source>
</evidence>
<feature type="signal peptide" evidence="3">
    <location>
        <begin position="1"/>
        <end position="20"/>
    </location>
</feature>
<evidence type="ECO:0000256" key="1">
    <source>
        <dbReference type="SAM" id="Coils"/>
    </source>
</evidence>
<feature type="region of interest" description="Disordered" evidence="2">
    <location>
        <begin position="241"/>
        <end position="287"/>
    </location>
</feature>
<reference evidence="4 5" key="2">
    <citation type="submission" date="2016-05" db="EMBL/GenBank/DDBJ databases">
        <title>Lineage-specific infection strategies underlie the spectrum of fungal disease in amphibians.</title>
        <authorList>
            <person name="Cuomo C.A."/>
            <person name="Farrer R.A."/>
            <person name="James T."/>
            <person name="Longcore J."/>
            <person name="Birren B."/>
        </authorList>
    </citation>
    <scope>NUCLEOTIDE SEQUENCE [LARGE SCALE GENOMIC DNA]</scope>
    <source>
        <strain evidence="4 5">JEL423</strain>
    </source>
</reference>
<dbReference type="Proteomes" id="UP000077115">
    <property type="component" value="Unassembled WGS sequence"/>
</dbReference>
<dbReference type="PROSITE" id="PS51257">
    <property type="entry name" value="PROKAR_LIPOPROTEIN"/>
    <property type="match status" value="1"/>
</dbReference>
<gene>
    <name evidence="4" type="ORF">BDEG_27854</name>
</gene>
<accession>A0A177WYB6</accession>
<keyword evidence="3" id="KW-0732">Signal</keyword>
<evidence type="ECO:0000313" key="4">
    <source>
        <dbReference type="EMBL" id="OAJ44644.1"/>
    </source>
</evidence>
<feature type="coiled-coil region" evidence="1">
    <location>
        <begin position="77"/>
        <end position="138"/>
    </location>
</feature>
<proteinExistence type="predicted"/>
<name>A0A177WYB6_BATDL</name>